<dbReference type="Gene3D" id="3.40.190.10">
    <property type="entry name" value="Periplasmic binding protein-like II"/>
    <property type="match status" value="2"/>
</dbReference>
<feature type="domain" description="PBP" evidence="5">
    <location>
        <begin position="38"/>
        <end position="335"/>
    </location>
</feature>
<dbReference type="PANTHER" id="PTHR42996">
    <property type="entry name" value="PHOSPHATE-BINDING PROTEIN PSTS"/>
    <property type="match status" value="1"/>
</dbReference>
<keyword evidence="2 4" id="KW-0813">Transport</keyword>
<comment type="similarity">
    <text evidence="1 4">Belongs to the PstS family.</text>
</comment>
<dbReference type="AlphaFoldDB" id="A0A7C3UH91"/>
<reference evidence="6" key="1">
    <citation type="journal article" date="2020" name="mSystems">
        <title>Genome- and Community-Level Interaction Insights into Carbon Utilization and Element Cycling Functions of Hydrothermarchaeota in Hydrothermal Sediment.</title>
        <authorList>
            <person name="Zhou Z."/>
            <person name="Liu Y."/>
            <person name="Xu W."/>
            <person name="Pan J."/>
            <person name="Luo Z.H."/>
            <person name="Li M."/>
        </authorList>
    </citation>
    <scope>NUCLEOTIDE SEQUENCE [LARGE SCALE GENOMIC DNA]</scope>
    <source>
        <strain evidence="6">SpSt-97</strain>
    </source>
</reference>
<sequence>MKVRIGAMALLGILAVVAFLGCVSEPTKPAEQKPVEQTKQVKIYGSGASFPAPQMENWISEFSKVNKNIIVEYASKGSGAGINDFKNKLVHFACTDPPAKESEWREFEKIGKPLQFPFIVGAVVVVYNLPVEDLRLDGETLAKIFMGEIEYWDSEEIKRLNPDAKLPHEKIMVIHRSDSSGTTEVFTTYLSMVSKEFKERVGAGKLVDWPVDKLGRGFGGKGNEGVSAMVKQTPNSIAYVELAYALHEKFKMVSIKNADGYFVKANSETIAAAVSASSAFVPDPFEGYKEDPKMFLNAKGKNSYPIVSFSHVLLWSSYPKDEAEAIKTFWKWVLTEGDKHIVEGYVAVPKEVADLALKAVESIRGE</sequence>
<dbReference type="GO" id="GO:0042301">
    <property type="term" value="F:phosphate ion binding"/>
    <property type="evidence" value="ECO:0007669"/>
    <property type="project" value="InterPro"/>
</dbReference>
<dbReference type="NCBIfam" id="TIGR00975">
    <property type="entry name" value="3a0107s03"/>
    <property type="match status" value="1"/>
</dbReference>
<evidence type="ECO:0000256" key="1">
    <source>
        <dbReference type="ARBA" id="ARBA00008725"/>
    </source>
</evidence>
<organism evidence="6">
    <name type="scientific">Geoglobus ahangari</name>
    <dbReference type="NCBI Taxonomy" id="113653"/>
    <lineage>
        <taxon>Archaea</taxon>
        <taxon>Methanobacteriati</taxon>
        <taxon>Methanobacteriota</taxon>
        <taxon>Archaeoglobi</taxon>
        <taxon>Archaeoglobales</taxon>
        <taxon>Archaeoglobaceae</taxon>
        <taxon>Geoglobus</taxon>
    </lineage>
</organism>
<gene>
    <name evidence="6" type="primary">pstS</name>
    <name evidence="6" type="ORF">ENX77_03555</name>
</gene>
<evidence type="ECO:0000259" key="5">
    <source>
        <dbReference type="Pfam" id="PF12849"/>
    </source>
</evidence>
<dbReference type="PANTHER" id="PTHR42996:SF1">
    <property type="entry name" value="PHOSPHATE-BINDING PROTEIN PSTS"/>
    <property type="match status" value="1"/>
</dbReference>
<evidence type="ECO:0000256" key="2">
    <source>
        <dbReference type="ARBA" id="ARBA00022448"/>
    </source>
</evidence>
<name>A0A7C3UH91_9EURY</name>
<keyword evidence="3 4" id="KW-0592">Phosphate transport</keyword>
<dbReference type="Pfam" id="PF12849">
    <property type="entry name" value="PBP_like_2"/>
    <property type="match status" value="1"/>
</dbReference>
<protein>
    <recommendedName>
        <fullName evidence="4">Phosphate-binding protein</fullName>
    </recommendedName>
</protein>
<comment type="caution">
    <text evidence="6">The sequence shown here is derived from an EMBL/GenBank/DDBJ whole genome shotgun (WGS) entry which is preliminary data.</text>
</comment>
<evidence type="ECO:0000256" key="4">
    <source>
        <dbReference type="PIRNR" id="PIRNR002756"/>
    </source>
</evidence>
<dbReference type="PIRSF" id="PIRSF002756">
    <property type="entry name" value="PstS"/>
    <property type="match status" value="1"/>
</dbReference>
<dbReference type="InterPro" id="IPR024370">
    <property type="entry name" value="PBP_domain"/>
</dbReference>
<dbReference type="InterPro" id="IPR050962">
    <property type="entry name" value="Phosphate-bind_PstS"/>
</dbReference>
<proteinExistence type="inferred from homology"/>
<dbReference type="GO" id="GO:0035435">
    <property type="term" value="P:phosphate ion transmembrane transport"/>
    <property type="evidence" value="ECO:0007669"/>
    <property type="project" value="InterPro"/>
</dbReference>
<evidence type="ECO:0000256" key="3">
    <source>
        <dbReference type="ARBA" id="ARBA00022592"/>
    </source>
</evidence>
<dbReference type="SUPFAM" id="SSF53850">
    <property type="entry name" value="Periplasmic binding protein-like II"/>
    <property type="match status" value="1"/>
</dbReference>
<dbReference type="EMBL" id="DTPI01000023">
    <property type="protein sequence ID" value="HGE66188.1"/>
    <property type="molecule type" value="Genomic_DNA"/>
</dbReference>
<dbReference type="InterPro" id="IPR005673">
    <property type="entry name" value="ABC_phos-bd_PstS"/>
</dbReference>
<dbReference type="GO" id="GO:0043190">
    <property type="term" value="C:ATP-binding cassette (ABC) transporter complex"/>
    <property type="evidence" value="ECO:0007669"/>
    <property type="project" value="InterPro"/>
</dbReference>
<dbReference type="CDD" id="cd13565">
    <property type="entry name" value="PBP2_PstS"/>
    <property type="match status" value="1"/>
</dbReference>
<evidence type="ECO:0000313" key="6">
    <source>
        <dbReference type="EMBL" id="HGE66188.1"/>
    </source>
</evidence>
<dbReference type="PROSITE" id="PS51257">
    <property type="entry name" value="PROKAR_LIPOPROTEIN"/>
    <property type="match status" value="1"/>
</dbReference>
<accession>A0A7C3UH91</accession>